<dbReference type="AlphaFoldDB" id="A0A7T7CDX8"/>
<gene>
    <name evidence="1" type="ORF">HUG20_10890</name>
</gene>
<protein>
    <submittedName>
        <fullName evidence="1">Uncharacterized protein</fullName>
    </submittedName>
</protein>
<sequence length="54" mass="6619">MENFQLENKDSIETKACNAIRKAILRGIFRPEKNWFRNNWRDNWGSAECRYERL</sequence>
<keyword evidence="2" id="KW-1185">Reference proteome</keyword>
<accession>A0A7T7CDX8</accession>
<reference evidence="1 2" key="1">
    <citation type="submission" date="2020-06" db="EMBL/GenBank/DDBJ databases">
        <title>Genomic analysis of Salicibibacter sp. NKC21-4.</title>
        <authorList>
            <person name="Oh Y.J."/>
        </authorList>
    </citation>
    <scope>NUCLEOTIDE SEQUENCE [LARGE SCALE GENOMIC DNA]</scope>
    <source>
        <strain evidence="1 2">NKC21-4</strain>
    </source>
</reference>
<dbReference type="Proteomes" id="UP000595349">
    <property type="component" value="Chromosome"/>
</dbReference>
<evidence type="ECO:0000313" key="1">
    <source>
        <dbReference type="EMBL" id="QQK78464.1"/>
    </source>
</evidence>
<dbReference type="KEGG" id="scib:HUG20_10890"/>
<dbReference type="EMBL" id="CP054706">
    <property type="protein sequence ID" value="QQK78464.1"/>
    <property type="molecule type" value="Genomic_DNA"/>
</dbReference>
<proteinExistence type="predicted"/>
<evidence type="ECO:0000313" key="2">
    <source>
        <dbReference type="Proteomes" id="UP000595349"/>
    </source>
</evidence>
<dbReference type="RefSeq" id="WP_200090597.1">
    <property type="nucleotide sequence ID" value="NZ_CP054706.1"/>
</dbReference>
<organism evidence="1 2">
    <name type="scientific">Salicibibacter cibi</name>
    <dbReference type="NCBI Taxonomy" id="2743001"/>
    <lineage>
        <taxon>Bacteria</taxon>
        <taxon>Bacillati</taxon>
        <taxon>Bacillota</taxon>
        <taxon>Bacilli</taxon>
        <taxon>Bacillales</taxon>
        <taxon>Bacillaceae</taxon>
        <taxon>Salicibibacter</taxon>
    </lineage>
</organism>
<name>A0A7T7CDX8_9BACI</name>